<dbReference type="HOGENOM" id="CLU_708773_0_0_1"/>
<keyword evidence="2" id="KW-1133">Transmembrane helix</keyword>
<dbReference type="OMA" id="FRIADGM"/>
<dbReference type="GeneID" id="7200943"/>
<gene>
    <name evidence="3" type="ORF">PHATRDRAFT_45830</name>
</gene>
<feature type="transmembrane region" description="Helical" evidence="2">
    <location>
        <begin position="24"/>
        <end position="45"/>
    </location>
</feature>
<dbReference type="AlphaFoldDB" id="B7FYU0"/>
<dbReference type="eggNOG" id="KOG1610">
    <property type="taxonomic scope" value="Eukaryota"/>
</dbReference>
<evidence type="ECO:0000256" key="1">
    <source>
        <dbReference type="RuleBase" id="RU000363"/>
    </source>
</evidence>
<dbReference type="PRINTS" id="PR00081">
    <property type="entry name" value="GDHRDH"/>
</dbReference>
<keyword evidence="2" id="KW-0472">Membrane</keyword>
<sequence length="390" mass="42822">MVAPPGPAVQKLNSVLHRDPFSSITYAVFWSLVLLVGAPLAIVVLQLQLIVRLLLWVTGQTGKSHYSPRTQSKLEMAVVVTGCDTGFGTEIAFWAAQAGFHVFAGCLLKESFGQFENCPAIKPIQMNVCNDNDVQEVVKQVVTWLDGGGEKKKQRVLHALINNAGIGDGGLIDWLDISVFQRNMDVNCFGMIRTCKAFLSIFKQQAIDGSHRGGRIMNLTSMAGLCPPMAAMAAYAASKHAANVFTRGLRNEMAGFGVQVCSLNPSFHKTPLVTGMQNNITSVYNGLSPTLRNQYGSDYFDTLKISLVDIPHSWSWNTNVVAEQAVSLLEINQLPAEVPIGLDGRFALLILRMIPGWCIDLVNYMFLPTPQSMRDPTKKKLQSHHGEKMD</sequence>
<evidence type="ECO:0000256" key="2">
    <source>
        <dbReference type="SAM" id="Phobius"/>
    </source>
</evidence>
<dbReference type="GO" id="GO:0008202">
    <property type="term" value="P:steroid metabolic process"/>
    <property type="evidence" value="ECO:0007669"/>
    <property type="project" value="TreeGrafter"/>
</dbReference>
<dbReference type="PANTHER" id="PTHR43313:SF1">
    <property type="entry name" value="3BETA-HYDROXYSTEROID DEHYDROGENASE DHS-16"/>
    <property type="match status" value="1"/>
</dbReference>
<keyword evidence="3" id="KW-0560">Oxidoreductase</keyword>
<dbReference type="PaxDb" id="2850-Phatr45830"/>
<keyword evidence="4" id="KW-1185">Reference proteome</keyword>
<dbReference type="EMBL" id="CM000611">
    <property type="protein sequence ID" value="EEC48419.1"/>
    <property type="molecule type" value="Genomic_DNA"/>
</dbReference>
<reference evidence="3 4" key="1">
    <citation type="journal article" date="2008" name="Nature">
        <title>The Phaeodactylum genome reveals the evolutionary history of diatom genomes.</title>
        <authorList>
            <person name="Bowler C."/>
            <person name="Allen A.E."/>
            <person name="Badger J.H."/>
            <person name="Grimwood J."/>
            <person name="Jabbari K."/>
            <person name="Kuo A."/>
            <person name="Maheswari U."/>
            <person name="Martens C."/>
            <person name="Maumus F."/>
            <person name="Otillar R.P."/>
            <person name="Rayko E."/>
            <person name="Salamov A."/>
            <person name="Vandepoele K."/>
            <person name="Beszteri B."/>
            <person name="Gruber A."/>
            <person name="Heijde M."/>
            <person name="Katinka M."/>
            <person name="Mock T."/>
            <person name="Valentin K."/>
            <person name="Verret F."/>
            <person name="Berges J.A."/>
            <person name="Brownlee C."/>
            <person name="Cadoret J.P."/>
            <person name="Chiovitti A."/>
            <person name="Choi C.J."/>
            <person name="Coesel S."/>
            <person name="De Martino A."/>
            <person name="Detter J.C."/>
            <person name="Durkin C."/>
            <person name="Falciatore A."/>
            <person name="Fournet J."/>
            <person name="Haruta M."/>
            <person name="Huysman M.J."/>
            <person name="Jenkins B.D."/>
            <person name="Jiroutova K."/>
            <person name="Jorgensen R.E."/>
            <person name="Joubert Y."/>
            <person name="Kaplan A."/>
            <person name="Kroger N."/>
            <person name="Kroth P.G."/>
            <person name="La Roche J."/>
            <person name="Lindquist E."/>
            <person name="Lommer M."/>
            <person name="Martin-Jezequel V."/>
            <person name="Lopez P.J."/>
            <person name="Lucas S."/>
            <person name="Mangogna M."/>
            <person name="McGinnis K."/>
            <person name="Medlin L.K."/>
            <person name="Montsant A."/>
            <person name="Oudot-Le Secq M.P."/>
            <person name="Napoli C."/>
            <person name="Obornik M."/>
            <person name="Parker M.S."/>
            <person name="Petit J.L."/>
            <person name="Porcel B.M."/>
            <person name="Poulsen N."/>
            <person name="Robison M."/>
            <person name="Rychlewski L."/>
            <person name="Rynearson T.A."/>
            <person name="Schmutz J."/>
            <person name="Shapiro H."/>
            <person name="Siaut M."/>
            <person name="Stanley M."/>
            <person name="Sussman M.R."/>
            <person name="Taylor A.R."/>
            <person name="Vardi A."/>
            <person name="von Dassow P."/>
            <person name="Vyverman W."/>
            <person name="Willis A."/>
            <person name="Wyrwicz L.S."/>
            <person name="Rokhsar D.S."/>
            <person name="Weissenbach J."/>
            <person name="Armbrust E.V."/>
            <person name="Green B.R."/>
            <person name="Van de Peer Y."/>
            <person name="Grigoriev I.V."/>
        </authorList>
    </citation>
    <scope>NUCLEOTIDE SEQUENCE [LARGE SCALE GENOMIC DNA]</scope>
    <source>
        <strain evidence="3 4">CCAP 1055/1</strain>
    </source>
</reference>
<dbReference type="InterPro" id="IPR036291">
    <property type="entry name" value="NAD(P)-bd_dom_sf"/>
</dbReference>
<protein>
    <submittedName>
        <fullName evidence="3">3-hydroxybutyrate dehydrogenase</fullName>
        <ecNumber evidence="3">1.1.1.30</ecNumber>
    </submittedName>
</protein>
<dbReference type="InParanoid" id="B7FYU0"/>
<dbReference type="KEGG" id="pti:PHATRDRAFT_45830"/>
<comment type="similarity">
    <text evidence="1">Belongs to the short-chain dehydrogenases/reductases (SDR) family.</text>
</comment>
<dbReference type="RefSeq" id="XP_002180228.1">
    <property type="nucleotide sequence ID" value="XM_002180192.1"/>
</dbReference>
<dbReference type="Pfam" id="PF00106">
    <property type="entry name" value="adh_short"/>
    <property type="match status" value="1"/>
</dbReference>
<dbReference type="OrthoDB" id="1274115at2759"/>
<dbReference type="PRINTS" id="PR00080">
    <property type="entry name" value="SDRFAMILY"/>
</dbReference>
<dbReference type="GO" id="GO:0003858">
    <property type="term" value="F:3-hydroxybutyrate dehydrogenase activity"/>
    <property type="evidence" value="ECO:0007669"/>
    <property type="project" value="UniProtKB-EC"/>
</dbReference>
<name>B7FYU0_PHATC</name>
<accession>B7FYU0</accession>
<keyword evidence="2" id="KW-0812">Transmembrane</keyword>
<dbReference type="PANTHER" id="PTHR43313">
    <property type="entry name" value="SHORT-CHAIN DEHYDROGENASE/REDUCTASE FAMILY 9C"/>
    <property type="match status" value="1"/>
</dbReference>
<evidence type="ECO:0000313" key="4">
    <source>
        <dbReference type="Proteomes" id="UP000000759"/>
    </source>
</evidence>
<dbReference type="InterPro" id="IPR002347">
    <property type="entry name" value="SDR_fam"/>
</dbReference>
<proteinExistence type="inferred from homology"/>
<dbReference type="EC" id="1.1.1.30" evidence="3"/>
<dbReference type="Proteomes" id="UP000000759">
    <property type="component" value="Chromosome 8"/>
</dbReference>
<dbReference type="Gene3D" id="3.40.50.720">
    <property type="entry name" value="NAD(P)-binding Rossmann-like Domain"/>
    <property type="match status" value="1"/>
</dbReference>
<reference evidence="4" key="2">
    <citation type="submission" date="2008-08" db="EMBL/GenBank/DDBJ databases">
        <authorList>
            <consortium name="Diatom Consortium"/>
            <person name="Grigoriev I."/>
            <person name="Grimwood J."/>
            <person name="Kuo A."/>
            <person name="Otillar R.P."/>
            <person name="Salamov A."/>
            <person name="Detter J.C."/>
            <person name="Lindquist E."/>
            <person name="Shapiro H."/>
            <person name="Lucas S."/>
            <person name="Glavina del Rio T."/>
            <person name="Pitluck S."/>
            <person name="Rokhsar D."/>
            <person name="Bowler C."/>
        </authorList>
    </citation>
    <scope>GENOME REANNOTATION</scope>
    <source>
        <strain evidence="4">CCAP 1055/1</strain>
    </source>
</reference>
<dbReference type="STRING" id="556484.B7FYU0"/>
<evidence type="ECO:0000313" key="3">
    <source>
        <dbReference type="EMBL" id="EEC48419.1"/>
    </source>
</evidence>
<dbReference type="SUPFAM" id="SSF51735">
    <property type="entry name" value="NAD(P)-binding Rossmann-fold domains"/>
    <property type="match status" value="1"/>
</dbReference>
<organism evidence="3 4">
    <name type="scientific">Phaeodactylum tricornutum (strain CCAP 1055/1)</name>
    <dbReference type="NCBI Taxonomy" id="556484"/>
    <lineage>
        <taxon>Eukaryota</taxon>
        <taxon>Sar</taxon>
        <taxon>Stramenopiles</taxon>
        <taxon>Ochrophyta</taxon>
        <taxon>Bacillariophyta</taxon>
        <taxon>Bacillariophyceae</taxon>
        <taxon>Bacillariophycidae</taxon>
        <taxon>Naviculales</taxon>
        <taxon>Phaeodactylaceae</taxon>
        <taxon>Phaeodactylum</taxon>
    </lineage>
</organism>